<name>A0A8T0MEK6_PANVG</name>
<protein>
    <submittedName>
        <fullName evidence="2">Uncharacterized protein</fullName>
    </submittedName>
</protein>
<gene>
    <name evidence="2" type="ORF">PVAP13_9NG136873</name>
</gene>
<reference evidence="2" key="1">
    <citation type="submission" date="2020-05" db="EMBL/GenBank/DDBJ databases">
        <title>WGS assembly of Panicum virgatum.</title>
        <authorList>
            <person name="Lovell J.T."/>
            <person name="Jenkins J."/>
            <person name="Shu S."/>
            <person name="Juenger T.E."/>
            <person name="Schmutz J."/>
        </authorList>
    </citation>
    <scope>NUCLEOTIDE SEQUENCE</scope>
    <source>
        <strain evidence="2">AP13</strain>
    </source>
</reference>
<accession>A0A8T0MEK6</accession>
<feature type="region of interest" description="Disordered" evidence="1">
    <location>
        <begin position="67"/>
        <end position="86"/>
    </location>
</feature>
<feature type="compositionally biased region" description="Low complexity" evidence="1">
    <location>
        <begin position="120"/>
        <end position="133"/>
    </location>
</feature>
<evidence type="ECO:0000313" key="2">
    <source>
        <dbReference type="EMBL" id="KAG2535760.1"/>
    </source>
</evidence>
<proteinExistence type="predicted"/>
<feature type="region of interest" description="Disordered" evidence="1">
    <location>
        <begin position="101"/>
        <end position="140"/>
    </location>
</feature>
<evidence type="ECO:0000313" key="3">
    <source>
        <dbReference type="Proteomes" id="UP000823388"/>
    </source>
</evidence>
<dbReference type="AlphaFoldDB" id="A0A8T0MEK6"/>
<organism evidence="2 3">
    <name type="scientific">Panicum virgatum</name>
    <name type="common">Blackwell switchgrass</name>
    <dbReference type="NCBI Taxonomy" id="38727"/>
    <lineage>
        <taxon>Eukaryota</taxon>
        <taxon>Viridiplantae</taxon>
        <taxon>Streptophyta</taxon>
        <taxon>Embryophyta</taxon>
        <taxon>Tracheophyta</taxon>
        <taxon>Spermatophyta</taxon>
        <taxon>Magnoliopsida</taxon>
        <taxon>Liliopsida</taxon>
        <taxon>Poales</taxon>
        <taxon>Poaceae</taxon>
        <taxon>PACMAD clade</taxon>
        <taxon>Panicoideae</taxon>
        <taxon>Panicodae</taxon>
        <taxon>Paniceae</taxon>
        <taxon>Panicinae</taxon>
        <taxon>Panicum</taxon>
        <taxon>Panicum sect. Hiantes</taxon>
    </lineage>
</organism>
<dbReference type="Proteomes" id="UP000823388">
    <property type="component" value="Chromosome 9N"/>
</dbReference>
<dbReference type="EMBL" id="CM029054">
    <property type="protein sequence ID" value="KAG2535760.1"/>
    <property type="molecule type" value="Genomic_DNA"/>
</dbReference>
<keyword evidence="3" id="KW-1185">Reference proteome</keyword>
<evidence type="ECO:0000256" key="1">
    <source>
        <dbReference type="SAM" id="MobiDB-lite"/>
    </source>
</evidence>
<sequence>MVGGSSDRGRPTCISHEIARSAHRRGGSAATLKHNALSSWGGARWNPVESIVFILRIRRKTEADTFGGIDLPMRRPSASSRGERRRLRIESLTPVCAGPIDRATVARRGRRGREAHPQPAGDAAGASAGAGRAAGDRWGGRRDRVAAGGICFLARERN</sequence>
<comment type="caution">
    <text evidence="2">The sequence shown here is derived from an EMBL/GenBank/DDBJ whole genome shotgun (WGS) entry which is preliminary data.</text>
</comment>